<dbReference type="GO" id="GO:0005786">
    <property type="term" value="C:signal recognition particle, endoplasmic reticulum targeting"/>
    <property type="evidence" value="ECO:0007669"/>
    <property type="project" value="UniProtKB-KW"/>
</dbReference>
<evidence type="ECO:0000256" key="6">
    <source>
        <dbReference type="ARBA" id="ARBA00022741"/>
    </source>
</evidence>
<dbReference type="GO" id="GO:0005829">
    <property type="term" value="C:cytosol"/>
    <property type="evidence" value="ECO:0007669"/>
    <property type="project" value="TreeGrafter"/>
</dbReference>
<gene>
    <name evidence="23" type="ORF">NXF25_000802</name>
</gene>
<evidence type="ECO:0000256" key="3">
    <source>
        <dbReference type="ARBA" id="ARBA00004496"/>
    </source>
</evidence>
<feature type="compositionally biased region" description="Basic and acidic residues" evidence="19">
    <location>
        <begin position="768"/>
        <end position="784"/>
    </location>
</feature>
<dbReference type="SMART" id="SM00962">
    <property type="entry name" value="SRP54"/>
    <property type="match status" value="1"/>
</dbReference>
<dbReference type="InterPro" id="IPR027417">
    <property type="entry name" value="P-loop_NTPase"/>
</dbReference>
<dbReference type="HAMAP" id="MF_00306">
    <property type="entry name" value="SRP54"/>
    <property type="match status" value="1"/>
</dbReference>
<feature type="domain" description="Signal recognition particle SRP54 helical bundle" evidence="22">
    <location>
        <begin position="2"/>
        <end position="87"/>
    </location>
</feature>
<keyword evidence="7" id="KW-0378">Hydrolase</keyword>
<evidence type="ECO:0000313" key="24">
    <source>
        <dbReference type="Proteomes" id="UP001474421"/>
    </source>
</evidence>
<reference evidence="23 24" key="1">
    <citation type="journal article" date="2024" name="Proc. Natl. Acad. Sci. U.S.A.">
        <title>The genetic regulatory architecture and epigenomic basis for age-related changes in rattlesnake venom.</title>
        <authorList>
            <person name="Hogan M.P."/>
            <person name="Holding M.L."/>
            <person name="Nystrom G.S."/>
            <person name="Colston T.J."/>
            <person name="Bartlett D.A."/>
            <person name="Mason A.J."/>
            <person name="Ellsworth S.A."/>
            <person name="Rautsaw R.M."/>
            <person name="Lawrence K.C."/>
            <person name="Strickland J.L."/>
            <person name="He B."/>
            <person name="Fraser P."/>
            <person name="Margres M.J."/>
            <person name="Gilbert D.M."/>
            <person name="Gibbs H.L."/>
            <person name="Parkinson C.L."/>
            <person name="Rokyta D.R."/>
        </authorList>
    </citation>
    <scope>NUCLEOTIDE SEQUENCE [LARGE SCALE GENOMIC DNA]</scope>
    <source>
        <strain evidence="23">DRR0105</strain>
    </source>
</reference>
<keyword evidence="5" id="KW-0963">Cytoplasm</keyword>
<dbReference type="GO" id="GO:0016607">
    <property type="term" value="C:nuclear speck"/>
    <property type="evidence" value="ECO:0007669"/>
    <property type="project" value="UniProtKB-SubCell"/>
</dbReference>
<protein>
    <recommendedName>
        <fullName evidence="14">Signal recognition particle subunit SRP54</fullName>
        <ecNumber evidence="16">3.6.5.4</ecNumber>
    </recommendedName>
    <alternativeName>
        <fullName evidence="15">Signal recognition particle 54 kDa protein</fullName>
    </alternativeName>
</protein>
<sequence>MVLADLGRKITSALRSLSNATIINEEVLNAMLKEVCTALLEADVNIKLVKQLRENVKSAIDLEEMASGLNKRKMIQHAVFKELVKLVDPGVKAWTPTKGKQNIIMFVGLQGSGKTTSCSKLAYYYQKKGWKTCLICADTYRAGAFDQLKQNATKARIPFYGSYTEMDPVIIASEGVEKFKNENFEIIIVDTSGRHKQEDSLFEEMLQVANAIQPDNIVYVMDASIGQACEAQAKAFKDKVDVASVIVTKLDGHAKGGGALSAVAATKSMGDIEGLIDKVNELKLDDNEALIEKLKHGQFTLRDMYEQFQNIMKMGPFSQILGMIPGFGTDFMSKGNEQESMARLKKLMTIMDSMNDQELDSTDGAKVFSKQPGRIQRVARGSGVSTRDVQELLTQYTKFAQMVKKMGGIKGLFKGGDMSKNVNPSQMAKLNQQMAKMMDPRVLHHMGGMAGLQSMMRQFQQGAAGNIKGMMGFNNMSTVQGSKGRAVTCFVVLSPNEGPALDFLQQPPPPPALSVTKRRAHLLWLDRHLSLGHLRERETDRRTVPRGPPPRRRAWPGAIVAEKSSQSERGGIMEQGLSALSLYCAPVAAAAAAYAMDQEQLNTNGDRGFENVELGVMGKKKKIPRRVIHFASGETMEEYSTDEDDEQQEKKDLLPSVDPATLTWGPYLWFQMLRVATSTLSVCDFLGEKIASVLGISTPKYQYAIDEYYRMKKEEEEEEEEDKLSEEAERRFQEQQKQSQEGMAVQTAQPRDTACSTFMNLNFESEEEHQSVVESKRDFTVVSA</sequence>
<keyword evidence="24" id="KW-1185">Reference proteome</keyword>
<keyword evidence="11" id="KW-0733">Signal recognition particle</keyword>
<evidence type="ECO:0000256" key="4">
    <source>
        <dbReference type="ARBA" id="ARBA00005450"/>
    </source>
</evidence>
<evidence type="ECO:0000259" key="22">
    <source>
        <dbReference type="SMART" id="SM00963"/>
    </source>
</evidence>
<feature type="domain" description="AAA+ ATPase" evidence="20">
    <location>
        <begin position="100"/>
        <end position="277"/>
    </location>
</feature>
<dbReference type="FunFam" id="1.10.260.30:FF:000002">
    <property type="entry name" value="Signal recognition particle 54 kDa protein"/>
    <property type="match status" value="1"/>
</dbReference>
<evidence type="ECO:0000256" key="2">
    <source>
        <dbReference type="ARBA" id="ARBA00004324"/>
    </source>
</evidence>
<dbReference type="SUPFAM" id="SSF47446">
    <property type="entry name" value="Signal peptide-binding domain"/>
    <property type="match status" value="1"/>
</dbReference>
<evidence type="ECO:0000256" key="5">
    <source>
        <dbReference type="ARBA" id="ARBA00022490"/>
    </source>
</evidence>
<keyword evidence="9" id="KW-0694">RNA-binding</keyword>
<dbReference type="GO" id="GO:0005783">
    <property type="term" value="C:endoplasmic reticulum"/>
    <property type="evidence" value="ECO:0007669"/>
    <property type="project" value="UniProtKB-SubCell"/>
</dbReference>
<proteinExistence type="inferred from homology"/>
<comment type="subcellular location">
    <subcellularLocation>
        <location evidence="3">Cytoplasm</location>
    </subcellularLocation>
    <subcellularLocation>
        <location evidence="1">Endoplasmic reticulum</location>
    </subcellularLocation>
    <subcellularLocation>
        <location evidence="2">Nucleus speckle</location>
    </subcellularLocation>
</comment>
<dbReference type="GO" id="GO:0003924">
    <property type="term" value="F:GTPase activity"/>
    <property type="evidence" value="ECO:0007669"/>
    <property type="project" value="InterPro"/>
</dbReference>
<dbReference type="SMART" id="SM00963">
    <property type="entry name" value="SRP54_N"/>
    <property type="match status" value="1"/>
</dbReference>
<dbReference type="PANTHER" id="PTHR11564:SF5">
    <property type="entry name" value="SIGNAL RECOGNITION PARTICLE SUBUNIT SRP54"/>
    <property type="match status" value="1"/>
</dbReference>
<dbReference type="Pfam" id="PF14774">
    <property type="entry name" value="FAM177"/>
    <property type="match status" value="1"/>
</dbReference>
<evidence type="ECO:0000256" key="14">
    <source>
        <dbReference type="ARBA" id="ARBA00034832"/>
    </source>
</evidence>
<keyword evidence="10" id="KW-0342">GTP-binding</keyword>
<evidence type="ECO:0000259" key="20">
    <source>
        <dbReference type="SMART" id="SM00382"/>
    </source>
</evidence>
<evidence type="ECO:0000256" key="16">
    <source>
        <dbReference type="ARBA" id="ARBA00035672"/>
    </source>
</evidence>
<dbReference type="Pfam" id="PF02881">
    <property type="entry name" value="SRP54_N"/>
    <property type="match status" value="1"/>
</dbReference>
<organism evidence="23 24">
    <name type="scientific">Crotalus adamanteus</name>
    <name type="common">Eastern diamondback rattlesnake</name>
    <dbReference type="NCBI Taxonomy" id="8729"/>
    <lineage>
        <taxon>Eukaryota</taxon>
        <taxon>Metazoa</taxon>
        <taxon>Chordata</taxon>
        <taxon>Craniata</taxon>
        <taxon>Vertebrata</taxon>
        <taxon>Euteleostomi</taxon>
        <taxon>Lepidosauria</taxon>
        <taxon>Squamata</taxon>
        <taxon>Bifurcata</taxon>
        <taxon>Unidentata</taxon>
        <taxon>Episquamata</taxon>
        <taxon>Toxicofera</taxon>
        <taxon>Serpentes</taxon>
        <taxon>Colubroidea</taxon>
        <taxon>Viperidae</taxon>
        <taxon>Crotalinae</taxon>
        <taxon>Crotalus</taxon>
    </lineage>
</organism>
<comment type="function">
    <text evidence="17">Component of the signal recognition particle (SRP) complex, a ribonucleoprotein complex that mediates the cotranslational targeting of secretory and membrane proteins to the endoplasmic reticulum (ER). As part of the SRP complex, associates with the SRP receptor (SR) component SRPRA to target secretory proteins to the endoplasmic reticulum membrane. Binds to the signal sequence of presecretory proteins when they emerge from the ribosomes. Displays basal GTPase activity, and stimulates reciprocal GTPase activation of the SR subunit SRPRA. Forms a guanosine 5'-triphosphate (GTP)-dependent complex with the SR subunit SRPRA. SR compaction and GTPase mediated rearrangement of SR drive SRP-mediated cotranslational protein translocation into the ER. Requires the presence of SRP9/SRP14 and/or SRP19 to stably interact with RNA. Plays a role in proliferation and differentiation of granulocytic cells, neutrophils migration capacity and exocrine pancreas development.</text>
</comment>
<dbReference type="EMBL" id="JAOTOJ010000001">
    <property type="protein sequence ID" value="KAK9409627.1"/>
    <property type="molecule type" value="Genomic_DNA"/>
</dbReference>
<keyword evidence="12" id="KW-0539">Nucleus</keyword>
<comment type="catalytic activity">
    <reaction evidence="18">
        <text>GTP + H2O = GDP + phosphate + H(+)</text>
        <dbReference type="Rhea" id="RHEA:19669"/>
        <dbReference type="ChEBI" id="CHEBI:15377"/>
        <dbReference type="ChEBI" id="CHEBI:15378"/>
        <dbReference type="ChEBI" id="CHEBI:37565"/>
        <dbReference type="ChEBI" id="CHEBI:43474"/>
        <dbReference type="ChEBI" id="CHEBI:58189"/>
        <dbReference type="EC" id="3.6.5.4"/>
    </reaction>
    <physiologicalReaction direction="left-to-right" evidence="18">
        <dbReference type="Rhea" id="RHEA:19670"/>
    </physiologicalReaction>
</comment>
<dbReference type="EC" id="3.6.5.4" evidence="16"/>
<evidence type="ECO:0000313" key="23">
    <source>
        <dbReference type="EMBL" id="KAK9409627.1"/>
    </source>
</evidence>
<dbReference type="InterPro" id="IPR003593">
    <property type="entry name" value="AAA+_ATPase"/>
</dbReference>
<dbReference type="SUPFAM" id="SSF47364">
    <property type="entry name" value="Domain of the SRP/SRP receptor G-proteins"/>
    <property type="match status" value="1"/>
</dbReference>
<dbReference type="GO" id="GO:0005525">
    <property type="term" value="F:GTP binding"/>
    <property type="evidence" value="ECO:0007669"/>
    <property type="project" value="UniProtKB-KW"/>
</dbReference>
<evidence type="ECO:0000256" key="18">
    <source>
        <dbReference type="ARBA" id="ARBA00048157"/>
    </source>
</evidence>
<accession>A0AAW1C5B6</accession>
<evidence type="ECO:0000259" key="21">
    <source>
        <dbReference type="SMART" id="SM00962"/>
    </source>
</evidence>
<keyword evidence="13" id="KW-0687">Ribonucleoprotein</keyword>
<dbReference type="InterPro" id="IPR042101">
    <property type="entry name" value="SRP54_N_sf"/>
</dbReference>
<evidence type="ECO:0000256" key="12">
    <source>
        <dbReference type="ARBA" id="ARBA00023242"/>
    </source>
</evidence>
<feature type="domain" description="SRP54-type proteins GTP-binding" evidence="21">
    <location>
        <begin position="101"/>
        <end position="296"/>
    </location>
</feature>
<feature type="compositionally biased region" description="Basic and acidic residues" evidence="19">
    <location>
        <begin position="725"/>
        <end position="734"/>
    </location>
</feature>
<dbReference type="Pfam" id="PF02978">
    <property type="entry name" value="SRP_SPB"/>
    <property type="match status" value="1"/>
</dbReference>
<dbReference type="Gene3D" id="1.10.260.30">
    <property type="entry name" value="Signal recognition particle, SRP54 subunit, M-domain"/>
    <property type="match status" value="1"/>
</dbReference>
<dbReference type="InterPro" id="IPR013822">
    <property type="entry name" value="Signal_recog_particl_SRP54_hlx"/>
</dbReference>
<dbReference type="AlphaFoldDB" id="A0AAW1C5B6"/>
<keyword evidence="8" id="KW-0256">Endoplasmic reticulum</keyword>
<evidence type="ECO:0000256" key="11">
    <source>
        <dbReference type="ARBA" id="ARBA00023135"/>
    </source>
</evidence>
<dbReference type="SMART" id="SM00382">
    <property type="entry name" value="AAA"/>
    <property type="match status" value="1"/>
</dbReference>
<evidence type="ECO:0000256" key="13">
    <source>
        <dbReference type="ARBA" id="ARBA00023274"/>
    </source>
</evidence>
<evidence type="ECO:0000256" key="1">
    <source>
        <dbReference type="ARBA" id="ARBA00004240"/>
    </source>
</evidence>
<evidence type="ECO:0000256" key="10">
    <source>
        <dbReference type="ARBA" id="ARBA00023134"/>
    </source>
</evidence>
<dbReference type="PANTHER" id="PTHR11564">
    <property type="entry name" value="SIGNAL RECOGNITION PARTICLE 54K PROTEIN SRP54"/>
    <property type="match status" value="1"/>
</dbReference>
<dbReference type="Pfam" id="PF00448">
    <property type="entry name" value="SRP54"/>
    <property type="match status" value="1"/>
</dbReference>
<evidence type="ECO:0000256" key="7">
    <source>
        <dbReference type="ARBA" id="ARBA00022801"/>
    </source>
</evidence>
<dbReference type="Gene3D" id="3.40.50.300">
    <property type="entry name" value="P-loop containing nucleotide triphosphate hydrolases"/>
    <property type="match status" value="1"/>
</dbReference>
<keyword evidence="6" id="KW-0547">Nucleotide-binding</keyword>
<feature type="region of interest" description="Disordered" evidence="19">
    <location>
        <begin position="765"/>
        <end position="784"/>
    </location>
</feature>
<dbReference type="GO" id="GO:0006616">
    <property type="term" value="P:SRP-dependent cotranslational protein targeting to membrane, translocation"/>
    <property type="evidence" value="ECO:0007669"/>
    <property type="project" value="TreeGrafter"/>
</dbReference>
<dbReference type="GO" id="GO:0030942">
    <property type="term" value="F:endoplasmic reticulum signal peptide binding"/>
    <property type="evidence" value="ECO:0007669"/>
    <property type="project" value="TreeGrafter"/>
</dbReference>
<comment type="caution">
    <text evidence="23">The sequence shown here is derived from an EMBL/GenBank/DDBJ whole genome shotgun (WGS) entry which is preliminary data.</text>
</comment>
<dbReference type="Gene3D" id="1.20.120.140">
    <property type="entry name" value="Signal recognition particle SRP54, nucleotide-binding domain"/>
    <property type="match status" value="1"/>
</dbReference>
<feature type="region of interest" description="Disordered" evidence="19">
    <location>
        <begin position="634"/>
        <end position="653"/>
    </location>
</feature>
<feature type="compositionally biased region" description="Polar residues" evidence="19">
    <location>
        <begin position="735"/>
        <end position="751"/>
    </location>
</feature>
<dbReference type="InterPro" id="IPR028260">
    <property type="entry name" value="FAM177"/>
</dbReference>
<dbReference type="InterPro" id="IPR022941">
    <property type="entry name" value="SRP54"/>
</dbReference>
<dbReference type="SUPFAM" id="SSF52540">
    <property type="entry name" value="P-loop containing nucleoside triphosphate hydrolases"/>
    <property type="match status" value="1"/>
</dbReference>
<evidence type="ECO:0000256" key="9">
    <source>
        <dbReference type="ARBA" id="ARBA00022884"/>
    </source>
</evidence>
<dbReference type="CDD" id="cd17875">
    <property type="entry name" value="SRP54_G"/>
    <property type="match status" value="1"/>
</dbReference>
<evidence type="ECO:0000256" key="17">
    <source>
        <dbReference type="ARBA" id="ARBA00045747"/>
    </source>
</evidence>
<evidence type="ECO:0000256" key="19">
    <source>
        <dbReference type="SAM" id="MobiDB-lite"/>
    </source>
</evidence>
<dbReference type="InterPro" id="IPR036891">
    <property type="entry name" value="Signal_recog_part_SRP54_M_sf"/>
</dbReference>
<feature type="compositionally biased region" description="Acidic residues" evidence="19">
    <location>
        <begin position="635"/>
        <end position="647"/>
    </location>
</feature>
<dbReference type="FunFam" id="1.20.120.140:FF:000003">
    <property type="entry name" value="Signal recognition particle 54 kDa protein"/>
    <property type="match status" value="1"/>
</dbReference>
<evidence type="ECO:0000256" key="15">
    <source>
        <dbReference type="ARBA" id="ARBA00034907"/>
    </source>
</evidence>
<dbReference type="GO" id="GO:0008312">
    <property type="term" value="F:7S RNA binding"/>
    <property type="evidence" value="ECO:0007669"/>
    <property type="project" value="InterPro"/>
</dbReference>
<dbReference type="InterPro" id="IPR000897">
    <property type="entry name" value="SRP54_GTPase_dom"/>
</dbReference>
<comment type="similarity">
    <text evidence="4">Belongs to the GTP-binding SRP family. SRP54 subfamily.</text>
</comment>
<dbReference type="InterPro" id="IPR004125">
    <property type="entry name" value="Signal_recog_particle_SRP54_M"/>
</dbReference>
<dbReference type="FunFam" id="3.40.50.300:FF:000022">
    <property type="entry name" value="Signal recognition particle 54 kDa subunit"/>
    <property type="match status" value="1"/>
</dbReference>
<dbReference type="InterPro" id="IPR036225">
    <property type="entry name" value="SRP/SRP_N"/>
</dbReference>
<feature type="region of interest" description="Disordered" evidence="19">
    <location>
        <begin position="716"/>
        <end position="751"/>
    </location>
</feature>
<evidence type="ECO:0000256" key="8">
    <source>
        <dbReference type="ARBA" id="ARBA00022824"/>
    </source>
</evidence>
<dbReference type="Proteomes" id="UP001474421">
    <property type="component" value="Unassembled WGS sequence"/>
</dbReference>
<name>A0AAW1C5B6_CROAD</name>